<evidence type="ECO:0000259" key="8">
    <source>
        <dbReference type="Pfam" id="PF02687"/>
    </source>
</evidence>
<dbReference type="RefSeq" id="WP_235302091.1">
    <property type="nucleotide sequence ID" value="NZ_CAUCAW010000002.1"/>
</dbReference>
<evidence type="ECO:0000256" key="6">
    <source>
        <dbReference type="ARBA" id="ARBA00038076"/>
    </source>
</evidence>
<evidence type="ECO:0000256" key="5">
    <source>
        <dbReference type="ARBA" id="ARBA00023136"/>
    </source>
</evidence>
<evidence type="ECO:0000256" key="1">
    <source>
        <dbReference type="ARBA" id="ARBA00004651"/>
    </source>
</evidence>
<organism evidence="9 10">
    <name type="scientific">Phocaeicola barnesiae</name>
    <dbReference type="NCBI Taxonomy" id="376804"/>
    <lineage>
        <taxon>Bacteria</taxon>
        <taxon>Pseudomonadati</taxon>
        <taxon>Bacteroidota</taxon>
        <taxon>Bacteroidia</taxon>
        <taxon>Bacteroidales</taxon>
        <taxon>Bacteroidaceae</taxon>
        <taxon>Phocaeicola</taxon>
    </lineage>
</organism>
<comment type="subcellular location">
    <subcellularLocation>
        <location evidence="1">Cell membrane</location>
        <topology evidence="1">Multi-pass membrane protein</topology>
    </subcellularLocation>
</comment>
<protein>
    <submittedName>
        <fullName evidence="9">ABC transporter permease</fullName>
    </submittedName>
</protein>
<dbReference type="GO" id="GO:0022857">
    <property type="term" value="F:transmembrane transporter activity"/>
    <property type="evidence" value="ECO:0007669"/>
    <property type="project" value="TreeGrafter"/>
</dbReference>
<dbReference type="GO" id="GO:0005886">
    <property type="term" value="C:plasma membrane"/>
    <property type="evidence" value="ECO:0007669"/>
    <property type="project" value="UniProtKB-SubCell"/>
</dbReference>
<evidence type="ECO:0000256" key="3">
    <source>
        <dbReference type="ARBA" id="ARBA00022692"/>
    </source>
</evidence>
<keyword evidence="10" id="KW-1185">Reference proteome</keyword>
<sequence length="432" mass="48873">MRTIFRQLRNEWRSNFFLALELLVVFVVLWYIVDWCCVTARVYFAPMGFDTNHCYCLMLNRLTPNSALYEAGRTPENDMDDMLEIAERLRHRPGVEAVAISQNSIPYGDGSNGLTVCVDTVPVHAMHRWVQPDFMRLFRIQGVAVQGADGQTVYTTSPDSLASVLNSGTLILSRNVAADYEELHLPDATPLLGRQLPLGEPDNDFRRRVAGIAEPMRWSHFQTSDQWGGPFIATDLSREVMIEFENPAYLQLSVRVKPEADHDFVEGLMNDADRLYRIGNVYILNVLPFHQLRTIEELEDVNEVKTQLCILGFLLLNIFLGVVGTFWFRTQHRRQEVALRMALGSTRQGVFIRLIAEGLLLFVVAMIPASLIALNIGIADLVDVSCLPFDTLRFCIALSVTAVLMALMIVLGIWYPARRAMKVQPAEALHDE</sequence>
<evidence type="ECO:0000256" key="7">
    <source>
        <dbReference type="SAM" id="Phobius"/>
    </source>
</evidence>
<comment type="caution">
    <text evidence="9">The sequence shown here is derived from an EMBL/GenBank/DDBJ whole genome shotgun (WGS) entry which is preliminary data.</text>
</comment>
<dbReference type="EMBL" id="JANRHJ010000001">
    <property type="protein sequence ID" value="MCR8872534.1"/>
    <property type="molecule type" value="Genomic_DNA"/>
</dbReference>
<feature type="domain" description="ABC3 transporter permease C-terminal" evidence="8">
    <location>
        <begin position="309"/>
        <end position="425"/>
    </location>
</feature>
<feature type="transmembrane region" description="Helical" evidence="7">
    <location>
        <begin position="12"/>
        <end position="33"/>
    </location>
</feature>
<dbReference type="AlphaFoldDB" id="A0AAW5N7F8"/>
<keyword evidence="2" id="KW-1003">Cell membrane</keyword>
<evidence type="ECO:0000256" key="2">
    <source>
        <dbReference type="ARBA" id="ARBA00022475"/>
    </source>
</evidence>
<dbReference type="Pfam" id="PF02687">
    <property type="entry name" value="FtsX"/>
    <property type="match status" value="1"/>
</dbReference>
<dbReference type="PANTHER" id="PTHR30572:SF4">
    <property type="entry name" value="ABC TRANSPORTER PERMEASE YTRF"/>
    <property type="match status" value="1"/>
</dbReference>
<feature type="transmembrane region" description="Helical" evidence="7">
    <location>
        <begin position="310"/>
        <end position="329"/>
    </location>
</feature>
<gene>
    <name evidence="9" type="ORF">NW209_00595</name>
</gene>
<evidence type="ECO:0000256" key="4">
    <source>
        <dbReference type="ARBA" id="ARBA00022989"/>
    </source>
</evidence>
<keyword evidence="4 7" id="KW-1133">Transmembrane helix</keyword>
<feature type="transmembrane region" description="Helical" evidence="7">
    <location>
        <begin position="391"/>
        <end position="415"/>
    </location>
</feature>
<dbReference type="Proteomes" id="UP001204579">
    <property type="component" value="Unassembled WGS sequence"/>
</dbReference>
<dbReference type="InterPro" id="IPR003838">
    <property type="entry name" value="ABC3_permease_C"/>
</dbReference>
<keyword evidence="3 7" id="KW-0812">Transmembrane</keyword>
<keyword evidence="5 7" id="KW-0472">Membrane</keyword>
<feature type="transmembrane region" description="Helical" evidence="7">
    <location>
        <begin position="350"/>
        <end position="379"/>
    </location>
</feature>
<proteinExistence type="inferred from homology"/>
<dbReference type="PANTHER" id="PTHR30572">
    <property type="entry name" value="MEMBRANE COMPONENT OF TRANSPORTER-RELATED"/>
    <property type="match status" value="1"/>
</dbReference>
<evidence type="ECO:0000313" key="9">
    <source>
        <dbReference type="EMBL" id="MCR8872534.1"/>
    </source>
</evidence>
<reference evidence="9 10" key="1">
    <citation type="submission" date="2022-08" db="EMBL/GenBank/DDBJ databases">
        <authorList>
            <person name="Zeman M."/>
            <person name="Kubasova T."/>
        </authorList>
    </citation>
    <scope>NUCLEOTIDE SEQUENCE [LARGE SCALE GENOMIC DNA]</scope>
    <source>
        <strain evidence="9 10">ET62</strain>
    </source>
</reference>
<evidence type="ECO:0000313" key="10">
    <source>
        <dbReference type="Proteomes" id="UP001204579"/>
    </source>
</evidence>
<dbReference type="InterPro" id="IPR050250">
    <property type="entry name" value="Macrolide_Exporter_MacB"/>
</dbReference>
<name>A0AAW5N7F8_9BACT</name>
<comment type="similarity">
    <text evidence="6">Belongs to the ABC-4 integral membrane protein family.</text>
</comment>
<accession>A0AAW5N7F8</accession>